<comment type="caution">
    <text evidence="3">The sequence shown here is derived from an EMBL/GenBank/DDBJ whole genome shotgun (WGS) entry which is preliminary data.</text>
</comment>
<dbReference type="Proteomes" id="UP001213681">
    <property type="component" value="Unassembled WGS sequence"/>
</dbReference>
<protein>
    <recommendedName>
        <fullName evidence="2">Xylanolytic transcriptional activator regulatory domain-containing protein</fullName>
    </recommendedName>
</protein>
<dbReference type="GeneID" id="81594672"/>
<dbReference type="RefSeq" id="XP_056768536.1">
    <property type="nucleotide sequence ID" value="XM_056904429.1"/>
</dbReference>
<evidence type="ECO:0000313" key="4">
    <source>
        <dbReference type="Proteomes" id="UP001213681"/>
    </source>
</evidence>
<dbReference type="GO" id="GO:0003677">
    <property type="term" value="F:DNA binding"/>
    <property type="evidence" value="ECO:0007669"/>
    <property type="project" value="InterPro"/>
</dbReference>
<evidence type="ECO:0000313" key="3">
    <source>
        <dbReference type="EMBL" id="KAJ5459494.1"/>
    </source>
</evidence>
<evidence type="ECO:0000256" key="1">
    <source>
        <dbReference type="ARBA" id="ARBA00023242"/>
    </source>
</evidence>
<reference evidence="3" key="2">
    <citation type="journal article" date="2023" name="IMA Fungus">
        <title>Comparative genomic study of the Penicillium genus elucidates a diverse pangenome and 15 lateral gene transfer events.</title>
        <authorList>
            <person name="Petersen C."/>
            <person name="Sorensen T."/>
            <person name="Nielsen M.R."/>
            <person name="Sondergaard T.E."/>
            <person name="Sorensen J.L."/>
            <person name="Fitzpatrick D.A."/>
            <person name="Frisvad J.C."/>
            <person name="Nielsen K.L."/>
        </authorList>
    </citation>
    <scope>NUCLEOTIDE SEQUENCE</scope>
    <source>
        <strain evidence="3">IBT 16125</strain>
    </source>
</reference>
<accession>A0AAD6CA61</accession>
<name>A0AAD6CA61_9EURO</name>
<proteinExistence type="predicted"/>
<dbReference type="GO" id="GO:0008270">
    <property type="term" value="F:zinc ion binding"/>
    <property type="evidence" value="ECO:0007669"/>
    <property type="project" value="InterPro"/>
</dbReference>
<keyword evidence="4" id="KW-1185">Reference proteome</keyword>
<gene>
    <name evidence="3" type="ORF">N7458_001046</name>
</gene>
<evidence type="ECO:0000259" key="2">
    <source>
        <dbReference type="Pfam" id="PF04082"/>
    </source>
</evidence>
<sequence>MTTSNPNSQALEAKEHQGKPMAERWYLWIKEEQNRRLAWFVYEYDYFVFQMYRTRPYLNICDLTSDLPCYAAFWEAETPQAWDTIQPWTIVPQSRPPSELGSLLVGPLSVSHSRLNWTDKLQALLILLRRFCNIIDLTRGDWVGRLCHSYGSKDGIEEILKAMDLLADVTSNDLKSALLSNEELVCKARALQMVHMAHLHSAGRLMVLVKKICNLELNPDDAFEEILKWGNDNERKAREIAFHSAQILGIVRSHPLNSPSEMSNTFNSGIALFFLSKRAAYRWIVFQ</sequence>
<dbReference type="AlphaFoldDB" id="A0AAD6CA61"/>
<dbReference type="InterPro" id="IPR007219">
    <property type="entry name" value="XnlR_reg_dom"/>
</dbReference>
<organism evidence="3 4">
    <name type="scientific">Penicillium daleae</name>
    <dbReference type="NCBI Taxonomy" id="63821"/>
    <lineage>
        <taxon>Eukaryota</taxon>
        <taxon>Fungi</taxon>
        <taxon>Dikarya</taxon>
        <taxon>Ascomycota</taxon>
        <taxon>Pezizomycotina</taxon>
        <taxon>Eurotiomycetes</taxon>
        <taxon>Eurotiomycetidae</taxon>
        <taxon>Eurotiales</taxon>
        <taxon>Aspergillaceae</taxon>
        <taxon>Penicillium</taxon>
    </lineage>
</organism>
<keyword evidence="1" id="KW-0539">Nucleus</keyword>
<feature type="domain" description="Xylanolytic transcriptional activator regulatory" evidence="2">
    <location>
        <begin position="17"/>
        <end position="87"/>
    </location>
</feature>
<dbReference type="Pfam" id="PF04082">
    <property type="entry name" value="Fungal_trans"/>
    <property type="match status" value="1"/>
</dbReference>
<dbReference type="GO" id="GO:0006351">
    <property type="term" value="P:DNA-templated transcription"/>
    <property type="evidence" value="ECO:0007669"/>
    <property type="project" value="InterPro"/>
</dbReference>
<dbReference type="EMBL" id="JAPVEA010000002">
    <property type="protein sequence ID" value="KAJ5459494.1"/>
    <property type="molecule type" value="Genomic_DNA"/>
</dbReference>
<reference evidence="3" key="1">
    <citation type="submission" date="2022-12" db="EMBL/GenBank/DDBJ databases">
        <authorList>
            <person name="Petersen C."/>
        </authorList>
    </citation>
    <scope>NUCLEOTIDE SEQUENCE</scope>
    <source>
        <strain evidence="3">IBT 16125</strain>
    </source>
</reference>